<dbReference type="GO" id="GO:0003677">
    <property type="term" value="F:DNA binding"/>
    <property type="evidence" value="ECO:0007669"/>
    <property type="project" value="UniProtKB-KW"/>
</dbReference>
<dbReference type="Gene3D" id="1.10.357.10">
    <property type="entry name" value="Tetracycline Repressor, domain 2"/>
    <property type="match status" value="1"/>
</dbReference>
<protein>
    <recommendedName>
        <fullName evidence="2">HTH tetR-type domain-containing protein</fullName>
    </recommendedName>
</protein>
<dbReference type="InterPro" id="IPR001647">
    <property type="entry name" value="HTH_TetR"/>
</dbReference>
<dbReference type="SUPFAM" id="SSF46689">
    <property type="entry name" value="Homeodomain-like"/>
    <property type="match status" value="1"/>
</dbReference>
<organism evidence="3">
    <name type="scientific">bioreactor metagenome</name>
    <dbReference type="NCBI Taxonomy" id="1076179"/>
    <lineage>
        <taxon>unclassified sequences</taxon>
        <taxon>metagenomes</taxon>
        <taxon>ecological metagenomes</taxon>
    </lineage>
</organism>
<dbReference type="AlphaFoldDB" id="A0A645CWN8"/>
<proteinExistence type="predicted"/>
<comment type="caution">
    <text evidence="3">The sequence shown here is derived from an EMBL/GenBank/DDBJ whole genome shotgun (WGS) entry which is preliminary data.</text>
</comment>
<accession>A0A645CWN8</accession>
<dbReference type="PROSITE" id="PS50977">
    <property type="entry name" value="HTH_TETR_2"/>
    <property type="match status" value="1"/>
</dbReference>
<evidence type="ECO:0000256" key="1">
    <source>
        <dbReference type="ARBA" id="ARBA00023125"/>
    </source>
</evidence>
<keyword evidence="1" id="KW-0238">DNA-binding</keyword>
<dbReference type="InterPro" id="IPR009057">
    <property type="entry name" value="Homeodomain-like_sf"/>
</dbReference>
<name>A0A645CWN8_9ZZZZ</name>
<sequence length="159" mass="17833">MRRAGIPKGTFYLFYHSKEQLLFEVLLQLHEQMQTQMQTAVAALDPASVGPDALADLLFQFFMQAQQQPILRLMNSEEVALLARKLPPEVVANHVQDDSALVAGLMQQLPGARGKDAQLFSAALHQIYFATLHKEELNADHYEAALRLLIRGVVLQLLQ</sequence>
<reference evidence="3" key="1">
    <citation type="submission" date="2019-08" db="EMBL/GenBank/DDBJ databases">
        <authorList>
            <person name="Kucharzyk K."/>
            <person name="Murdoch R.W."/>
            <person name="Higgins S."/>
            <person name="Loffler F."/>
        </authorList>
    </citation>
    <scope>NUCLEOTIDE SEQUENCE</scope>
</reference>
<feature type="domain" description="HTH tetR-type" evidence="2">
    <location>
        <begin position="1"/>
        <end position="33"/>
    </location>
</feature>
<gene>
    <name evidence="3" type="ORF">SDC9_128335</name>
</gene>
<evidence type="ECO:0000259" key="2">
    <source>
        <dbReference type="PROSITE" id="PS50977"/>
    </source>
</evidence>
<evidence type="ECO:0000313" key="3">
    <source>
        <dbReference type="EMBL" id="MPM81283.1"/>
    </source>
</evidence>
<dbReference type="EMBL" id="VSSQ01030669">
    <property type="protein sequence ID" value="MPM81283.1"/>
    <property type="molecule type" value="Genomic_DNA"/>
</dbReference>